<evidence type="ECO:0000313" key="2">
    <source>
        <dbReference type="Proteomes" id="UP000283295"/>
    </source>
</evidence>
<protein>
    <submittedName>
        <fullName evidence="1">Uncharacterized protein</fullName>
    </submittedName>
</protein>
<proteinExistence type="predicted"/>
<sequence length="105" mass="11757">MAENKTKPVQIRMTEAQYEAIRNKAEKLGMNMSQFMIFSAMNDNDNTTEAFQSLQSEITSLTSVVERLSVFVRNANGTVEGEDSIADLLRKGGFEDAANWLELMS</sequence>
<evidence type="ECO:0000313" key="1">
    <source>
        <dbReference type="EMBL" id="RGS43469.1"/>
    </source>
</evidence>
<dbReference type="InterPro" id="IPR053842">
    <property type="entry name" value="NikA-like"/>
</dbReference>
<gene>
    <name evidence="1" type="ORF">DWX94_03910</name>
</gene>
<dbReference type="Proteomes" id="UP000283295">
    <property type="component" value="Unassembled WGS sequence"/>
</dbReference>
<reference evidence="1 2" key="1">
    <citation type="submission" date="2018-08" db="EMBL/GenBank/DDBJ databases">
        <title>A genome reference for cultivated species of the human gut microbiota.</title>
        <authorList>
            <person name="Zou Y."/>
            <person name="Xue W."/>
            <person name="Luo G."/>
        </authorList>
    </citation>
    <scope>NUCLEOTIDE SEQUENCE [LARGE SCALE GENOMIC DNA]</scope>
    <source>
        <strain evidence="1 2">AF22-21</strain>
    </source>
</reference>
<comment type="caution">
    <text evidence="1">The sequence shown here is derived from an EMBL/GenBank/DDBJ whole genome shotgun (WGS) entry which is preliminary data.</text>
</comment>
<dbReference type="EMBL" id="QRVK01000006">
    <property type="protein sequence ID" value="RGS43469.1"/>
    <property type="molecule type" value="Genomic_DNA"/>
</dbReference>
<name>A0A412ITP3_9FIRM</name>
<organism evidence="1 2">
    <name type="scientific">Coprococcus eutactus</name>
    <dbReference type="NCBI Taxonomy" id="33043"/>
    <lineage>
        <taxon>Bacteria</taxon>
        <taxon>Bacillati</taxon>
        <taxon>Bacillota</taxon>
        <taxon>Clostridia</taxon>
        <taxon>Lachnospirales</taxon>
        <taxon>Lachnospiraceae</taxon>
        <taxon>Coprococcus</taxon>
    </lineage>
</organism>
<dbReference type="Pfam" id="PF21983">
    <property type="entry name" value="NikA-like"/>
    <property type="match status" value="1"/>
</dbReference>
<accession>A0A412ITP3</accession>
<dbReference type="AlphaFoldDB" id="A0A412ITP3"/>